<evidence type="ECO:0000256" key="3">
    <source>
        <dbReference type="ARBA" id="ARBA00023163"/>
    </source>
</evidence>
<dbReference type="PANTHER" id="PTHR31442:SF21">
    <property type="entry name" value="TRANSCRIPTION FACTOR BOA-RELATED"/>
    <property type="match status" value="1"/>
</dbReference>
<name>A0A251UY19_HELAN</name>
<dbReference type="SUPFAM" id="SSF46689">
    <property type="entry name" value="Homeodomain-like"/>
    <property type="match status" value="1"/>
</dbReference>
<dbReference type="InParanoid" id="A0A251UY19"/>
<dbReference type="GO" id="GO:0003677">
    <property type="term" value="F:DNA binding"/>
    <property type="evidence" value="ECO:0007669"/>
    <property type="project" value="UniProtKB-KW"/>
</dbReference>
<dbReference type="InterPro" id="IPR017930">
    <property type="entry name" value="Myb_dom"/>
</dbReference>
<dbReference type="PROSITE" id="PS51294">
    <property type="entry name" value="HTH_MYB"/>
    <property type="match status" value="1"/>
</dbReference>
<evidence type="ECO:0000313" key="8">
    <source>
        <dbReference type="EMBL" id="OTG28260.1"/>
    </source>
</evidence>
<dbReference type="InterPro" id="IPR006447">
    <property type="entry name" value="Myb_dom_plants"/>
</dbReference>
<dbReference type="GO" id="GO:0003700">
    <property type="term" value="F:DNA-binding transcription factor activity"/>
    <property type="evidence" value="ECO:0000318"/>
    <property type="project" value="GO_Central"/>
</dbReference>
<protein>
    <submittedName>
        <fullName evidence="8">Putative myb domain, plant, Homeodomain-like protein</fullName>
    </submittedName>
    <submittedName>
        <fullName evidence="7">Transcription factor MYB-related family</fullName>
    </submittedName>
</protein>
<dbReference type="GO" id="GO:0005634">
    <property type="term" value="C:nucleus"/>
    <property type="evidence" value="ECO:0000318"/>
    <property type="project" value="GO_Central"/>
</dbReference>
<dbReference type="Gene3D" id="1.10.10.60">
    <property type="entry name" value="Homeodomain-like"/>
    <property type="match status" value="1"/>
</dbReference>
<dbReference type="InterPro" id="IPR044841">
    <property type="entry name" value="LUX/BOA-like"/>
</dbReference>
<evidence type="ECO:0000256" key="5">
    <source>
        <dbReference type="SAM" id="MobiDB-lite"/>
    </source>
</evidence>
<reference evidence="7 9" key="1">
    <citation type="journal article" date="2017" name="Nature">
        <title>The sunflower genome provides insights into oil metabolism, flowering and Asterid evolution.</title>
        <authorList>
            <person name="Badouin H."/>
            <person name="Gouzy J."/>
            <person name="Grassa C.J."/>
            <person name="Murat F."/>
            <person name="Staton S.E."/>
            <person name="Cottret L."/>
            <person name="Lelandais-Briere C."/>
            <person name="Owens G.L."/>
            <person name="Carrere S."/>
            <person name="Mayjonade B."/>
            <person name="Legrand L."/>
            <person name="Gill N."/>
            <person name="Kane N.C."/>
            <person name="Bowers J.E."/>
            <person name="Hubner S."/>
            <person name="Bellec A."/>
            <person name="Berard A."/>
            <person name="Berges H."/>
            <person name="Blanchet N."/>
            <person name="Boniface M.C."/>
            <person name="Brunel D."/>
            <person name="Catrice O."/>
            <person name="Chaidir N."/>
            <person name="Claudel C."/>
            <person name="Donnadieu C."/>
            <person name="Faraut T."/>
            <person name="Fievet G."/>
            <person name="Helmstetter N."/>
            <person name="King M."/>
            <person name="Knapp S.J."/>
            <person name="Lai Z."/>
            <person name="Le Paslier M.C."/>
            <person name="Lippi Y."/>
            <person name="Lorenzon L."/>
            <person name="Mandel J.R."/>
            <person name="Marage G."/>
            <person name="Marchand G."/>
            <person name="Marquand E."/>
            <person name="Bret-Mestries E."/>
            <person name="Morien E."/>
            <person name="Nambeesan S."/>
            <person name="Nguyen T."/>
            <person name="Pegot-Espagnet P."/>
            <person name="Pouilly N."/>
            <person name="Raftis F."/>
            <person name="Sallet E."/>
            <person name="Schiex T."/>
            <person name="Thomas J."/>
            <person name="Vandecasteele C."/>
            <person name="Vares D."/>
            <person name="Vear F."/>
            <person name="Vautrin S."/>
            <person name="Crespi M."/>
            <person name="Mangin B."/>
            <person name="Burke J.M."/>
            <person name="Salse J."/>
            <person name="Munos S."/>
            <person name="Vincourt P."/>
            <person name="Rieseberg L.H."/>
            <person name="Langlade N.B."/>
        </authorList>
    </citation>
    <scope>NUCLEOTIDE SEQUENCE [LARGE SCALE GENOMIC DNA]</scope>
    <source>
        <strain evidence="9">cv. SF193</strain>
        <tissue evidence="7">Leaves</tissue>
    </source>
</reference>
<organism evidence="8 9">
    <name type="scientific">Helianthus annuus</name>
    <name type="common">Common sunflower</name>
    <dbReference type="NCBI Taxonomy" id="4232"/>
    <lineage>
        <taxon>Eukaryota</taxon>
        <taxon>Viridiplantae</taxon>
        <taxon>Streptophyta</taxon>
        <taxon>Embryophyta</taxon>
        <taxon>Tracheophyta</taxon>
        <taxon>Spermatophyta</taxon>
        <taxon>Magnoliopsida</taxon>
        <taxon>eudicotyledons</taxon>
        <taxon>Gunneridae</taxon>
        <taxon>Pentapetalae</taxon>
        <taxon>asterids</taxon>
        <taxon>campanulids</taxon>
        <taxon>Asterales</taxon>
        <taxon>Asteraceae</taxon>
        <taxon>Asteroideae</taxon>
        <taxon>Heliantheae alliance</taxon>
        <taxon>Heliantheae</taxon>
        <taxon>Helianthus</taxon>
    </lineage>
</organism>
<gene>
    <name evidence="8" type="ORF">HannXRQ_Chr04g0109251</name>
    <name evidence="7" type="ORF">HanXRQr2_Chr11g0492301</name>
</gene>
<evidence type="ECO:0000256" key="1">
    <source>
        <dbReference type="ARBA" id="ARBA00004123"/>
    </source>
</evidence>
<reference evidence="7" key="3">
    <citation type="submission" date="2020-06" db="EMBL/GenBank/DDBJ databases">
        <title>Helianthus annuus Genome sequencing and assembly Release 2.</title>
        <authorList>
            <person name="Gouzy J."/>
            <person name="Langlade N."/>
            <person name="Munos S."/>
        </authorList>
    </citation>
    <scope>NUCLEOTIDE SEQUENCE</scope>
    <source>
        <tissue evidence="7">Leaves</tissue>
    </source>
</reference>
<comment type="subcellular location">
    <subcellularLocation>
        <location evidence="1">Nucleus</location>
    </subcellularLocation>
</comment>
<keyword evidence="8" id="KW-0238">DNA-binding</keyword>
<keyword evidence="2" id="KW-0805">Transcription regulation</keyword>
<dbReference type="EMBL" id="MNCJ02000326">
    <property type="protein sequence ID" value="KAF5782161.1"/>
    <property type="molecule type" value="Genomic_DNA"/>
</dbReference>
<reference evidence="8" key="2">
    <citation type="submission" date="2017-02" db="EMBL/GenBank/DDBJ databases">
        <title>Sunflower complete genome.</title>
        <authorList>
            <person name="Langlade N."/>
            <person name="Munos S."/>
        </authorList>
    </citation>
    <scope>NUCLEOTIDE SEQUENCE [LARGE SCALE GENOMIC DNA]</scope>
    <source>
        <tissue evidence="8">Leaves</tissue>
    </source>
</reference>
<dbReference type="OrthoDB" id="60033at2759"/>
<keyword evidence="9" id="KW-1185">Reference proteome</keyword>
<keyword evidence="8" id="KW-0371">Homeobox</keyword>
<sequence>MAEEVRITAGAEDDDERVFQWEDGLPTGDDLTPLTQSLISSELLSAFNITPEPYRSIIDVNRASQNTFANLQPSVNRFNATTSFKGVENRQMDLETADLTHGGSGYRKIQRIGGSGDGYGGGAVEETKLDLQTAGSDYRKLQRFGSGGVGAVEETEIETETETGDQSARVSKRQRLVWTPQLHKRFIEVVAHLGVKNAVPKTIMQLMNVEGLTRENVASHLQKYRLYLKRMQGGPSGSDPAHESGGSRNGYHPMVHQMPNSYAYNVQQGNWSGNGFDFGYQHGMTPNKK</sequence>
<proteinExistence type="predicted"/>
<evidence type="ECO:0000313" key="7">
    <source>
        <dbReference type="EMBL" id="KAF5782161.1"/>
    </source>
</evidence>
<keyword evidence="3" id="KW-0804">Transcription</keyword>
<accession>A0A251UY19</accession>
<dbReference type="InterPro" id="IPR001005">
    <property type="entry name" value="SANT/Myb"/>
</dbReference>
<dbReference type="NCBIfam" id="TIGR01557">
    <property type="entry name" value="myb_SHAQKYF"/>
    <property type="match status" value="1"/>
</dbReference>
<dbReference type="Gramene" id="mRNA:HanXRQr2_Chr11g0492301">
    <property type="protein sequence ID" value="CDS:HanXRQr2_Chr11g0492301.1"/>
    <property type="gene ID" value="HanXRQr2_Chr11g0492301"/>
</dbReference>
<feature type="region of interest" description="Disordered" evidence="5">
    <location>
        <begin position="231"/>
        <end position="254"/>
    </location>
</feature>
<dbReference type="Pfam" id="PF00249">
    <property type="entry name" value="Myb_DNA-binding"/>
    <property type="match status" value="1"/>
</dbReference>
<keyword evidence="4" id="KW-0539">Nucleus</keyword>
<dbReference type="EMBL" id="CM007893">
    <property type="protein sequence ID" value="OTG28260.1"/>
    <property type="molecule type" value="Genomic_DNA"/>
</dbReference>
<evidence type="ECO:0000259" key="6">
    <source>
        <dbReference type="PROSITE" id="PS51294"/>
    </source>
</evidence>
<evidence type="ECO:0000256" key="4">
    <source>
        <dbReference type="ARBA" id="ARBA00023242"/>
    </source>
</evidence>
<dbReference type="AlphaFoldDB" id="A0A251UY19"/>
<dbReference type="InterPro" id="IPR009057">
    <property type="entry name" value="Homeodomain-like_sf"/>
</dbReference>
<evidence type="ECO:0000313" key="9">
    <source>
        <dbReference type="Proteomes" id="UP000215914"/>
    </source>
</evidence>
<dbReference type="PANTHER" id="PTHR31442">
    <property type="entry name" value="HOMEODOMAIN-LIKE SUPERFAMILY PROTEIN-RELATED"/>
    <property type="match status" value="1"/>
</dbReference>
<feature type="domain" description="HTH myb-type" evidence="6">
    <location>
        <begin position="172"/>
        <end position="229"/>
    </location>
</feature>
<evidence type="ECO:0000256" key="2">
    <source>
        <dbReference type="ARBA" id="ARBA00023015"/>
    </source>
</evidence>
<dbReference type="Proteomes" id="UP000215914">
    <property type="component" value="Chromosome 4"/>
</dbReference>
<dbReference type="FunFam" id="1.10.10.60:FF:000007">
    <property type="entry name" value="Two-component response regulator"/>
    <property type="match status" value="1"/>
</dbReference>